<comment type="caution">
    <text evidence="1">The sequence shown here is derived from an EMBL/GenBank/DDBJ whole genome shotgun (WGS) entry which is preliminary data.</text>
</comment>
<sequence length="394" mass="43303">MTTAPQLNVRISGQTIPIERAVFVELLENSIASSYVGYEKTLGCGSITFNDLIDLARHGQIPYCLFFAPLPLVREQVAAKTRKLLAGMTKDTFSINSRDVVEMRDVELIVKDLLRKQELLKRCDSTLTKNSIVGLLGRPGTSPAADADKLMAALGLTHADIIGAGDKTAALAHIISRLEANQVLVSQSAPTVMPQRLTVSFSGLTIKDSKVPYVFLAGGDAGDYQEPVGRRIFTLTLLAVLVARKIFAPVTYDGSSAERDAKREYDIVGEILMPATQFRGLRIGSLDEVKAVSDHFKVTASAVAVRAMRLGVLDGALTKRYLDELRREYEQISRPPMRSPLVVNALRKYNGRELSLRMLDALDTGKVSAKDFCRVVCLNHLQPAQIDDYRQAVR</sequence>
<evidence type="ECO:0000313" key="2">
    <source>
        <dbReference type="Proteomes" id="UP000582646"/>
    </source>
</evidence>
<organism evidence="1 2">
    <name type="scientific">Tsukamurella spumae</name>
    <dbReference type="NCBI Taxonomy" id="44753"/>
    <lineage>
        <taxon>Bacteria</taxon>
        <taxon>Bacillati</taxon>
        <taxon>Actinomycetota</taxon>
        <taxon>Actinomycetes</taxon>
        <taxon>Mycobacteriales</taxon>
        <taxon>Tsukamurellaceae</taxon>
        <taxon>Tsukamurella</taxon>
    </lineage>
</organism>
<accession>A0A846X4M9</accession>
<proteinExistence type="predicted"/>
<protein>
    <submittedName>
        <fullName evidence="1">Uncharacterized protein</fullName>
    </submittedName>
</protein>
<reference evidence="1 2" key="1">
    <citation type="submission" date="2020-04" db="EMBL/GenBank/DDBJ databases">
        <title>MicrobeNet Type strains.</title>
        <authorList>
            <person name="Nicholson A.C."/>
        </authorList>
    </citation>
    <scope>NUCLEOTIDE SEQUENCE [LARGE SCALE GENOMIC DNA]</scope>
    <source>
        <strain evidence="1 2">DSM 44113</strain>
    </source>
</reference>
<evidence type="ECO:0000313" key="1">
    <source>
        <dbReference type="EMBL" id="NKY20458.1"/>
    </source>
</evidence>
<dbReference type="RefSeq" id="WP_168547398.1">
    <property type="nucleotide sequence ID" value="NZ_BAAAKS010000023.1"/>
</dbReference>
<dbReference type="Proteomes" id="UP000582646">
    <property type="component" value="Unassembled WGS sequence"/>
</dbReference>
<keyword evidence="2" id="KW-1185">Reference proteome</keyword>
<dbReference type="EMBL" id="JAAXOQ010000033">
    <property type="protein sequence ID" value="NKY20458.1"/>
    <property type="molecule type" value="Genomic_DNA"/>
</dbReference>
<name>A0A846X4M9_9ACTN</name>
<dbReference type="AlphaFoldDB" id="A0A846X4M9"/>
<gene>
    <name evidence="1" type="ORF">HF999_19040</name>
</gene>